<protein>
    <recommendedName>
        <fullName evidence="4">DUF429 domain-containing protein</fullName>
    </recommendedName>
</protein>
<gene>
    <name evidence="2" type="ORF">SAMN06296378_2055</name>
</gene>
<feature type="compositionally biased region" description="Polar residues" evidence="1">
    <location>
        <begin position="7"/>
        <end position="22"/>
    </location>
</feature>
<accession>A0A2C8ZVU3</accession>
<evidence type="ECO:0000313" key="3">
    <source>
        <dbReference type="Proteomes" id="UP000219440"/>
    </source>
</evidence>
<dbReference type="Pfam" id="PF04250">
    <property type="entry name" value="DUF429"/>
    <property type="match status" value="1"/>
</dbReference>
<dbReference type="Proteomes" id="UP000219440">
    <property type="component" value="Unassembled WGS sequence"/>
</dbReference>
<keyword evidence="3" id="KW-1185">Reference proteome</keyword>
<sequence>MFVGHNQILSTKESGTKPGTVQGSTAAVQQLRLGINDSEIMDLSVGAEKVGIDCPFGWPDELVDFIAAHSRREVAPRELAGSAWRRRLAYRDTDRFVRERVGRWPLSVSTDRLGPMAMHCVELLSFFEDRGDIIVDRSGADVLVEVYPRAALRVWGVAVDGYKTELPARASATENLQVLAPWLDLQPAHVALMSRSDDAFDAVVAALVARAHARGQTYGIPDHSRERAKREGWMALPLGTIGELVHT</sequence>
<dbReference type="AlphaFoldDB" id="A0A2C8ZVU3"/>
<organism evidence="2 3">
    <name type="scientific">Salinibacterium xinjiangense</name>
    <dbReference type="NCBI Taxonomy" id="386302"/>
    <lineage>
        <taxon>Bacteria</taxon>
        <taxon>Bacillati</taxon>
        <taxon>Actinomycetota</taxon>
        <taxon>Actinomycetes</taxon>
        <taxon>Micrococcales</taxon>
        <taxon>Microbacteriaceae</taxon>
        <taxon>Salinibacterium</taxon>
    </lineage>
</organism>
<feature type="region of interest" description="Disordered" evidence="1">
    <location>
        <begin position="1"/>
        <end position="22"/>
    </location>
</feature>
<dbReference type="EMBL" id="OCST01000004">
    <property type="protein sequence ID" value="SOE69776.1"/>
    <property type="molecule type" value="Genomic_DNA"/>
</dbReference>
<evidence type="ECO:0008006" key="4">
    <source>
        <dbReference type="Google" id="ProtNLM"/>
    </source>
</evidence>
<dbReference type="RefSeq" id="WP_097061139.1">
    <property type="nucleotide sequence ID" value="NZ_OCST01000004.1"/>
</dbReference>
<evidence type="ECO:0000256" key="1">
    <source>
        <dbReference type="SAM" id="MobiDB-lite"/>
    </source>
</evidence>
<name>A0A2C8ZVU3_9MICO</name>
<dbReference type="InterPro" id="IPR007362">
    <property type="entry name" value="DUF429"/>
</dbReference>
<dbReference type="OrthoDB" id="4870479at2"/>
<reference evidence="2 3" key="1">
    <citation type="submission" date="2017-09" db="EMBL/GenBank/DDBJ databases">
        <authorList>
            <person name="Ehlers B."/>
            <person name="Leendertz F.H."/>
        </authorList>
    </citation>
    <scope>NUCLEOTIDE SEQUENCE [LARGE SCALE GENOMIC DNA]</scope>
    <source>
        <strain evidence="2 3">CGMCC 1.05381</strain>
    </source>
</reference>
<proteinExistence type="predicted"/>
<evidence type="ECO:0000313" key="2">
    <source>
        <dbReference type="EMBL" id="SOE69776.1"/>
    </source>
</evidence>